<feature type="region of interest" description="Disordered" evidence="9">
    <location>
        <begin position="440"/>
        <end position="493"/>
    </location>
</feature>
<accession>A0AAP0NEI8</accession>
<sequence length="510" mass="56386">MRWCTILPTGDTESVQSIGGQLDAATGDPIGNSVTGDPQMVSRTQLGMLDDEQNLQCQGLSLSLNTQMRSAVPGPSSQYQYSNPGLSSVLSHHLPISVEGTISWKGYGIPQSKELTNDECLPSGFTGGNHNGVKTESFCNPQCPVNPKGIHSDSYPYEPSGHTFTICNSKYFKAAQQLLDEVVNVLKALKRPVLDKHQNFHGIGLDVPKETDERSTGQSMLPSMNGISSVQNDTNSSCELSPAEQQDLEDKNTKLLSMLNEVDRRYNQYYHQMQILVSSFDMVAGSGAAKPYTALALQTISRHFRCLRDAISGQIQVTRRSLGEQDTSLNVQGGGIPRLRYVDRQLRQHRALQQLGVMRHAWRPQRGLPESSVSILRAWLFEHFLHPYPKDSDKIMLARQTGLTRSQVANWFINARVRLWKPMVEDMYKEEFGNLEINSKSSPENALKAPKDNFWASEDGGEELQESSTSTAAAGGPLGQFHESKSDLIPDVELKGSTASAGISEWCPWS</sequence>
<organism evidence="11 12">
    <name type="scientific">Liquidambar formosana</name>
    <name type="common">Formosan gum</name>
    <dbReference type="NCBI Taxonomy" id="63359"/>
    <lineage>
        <taxon>Eukaryota</taxon>
        <taxon>Viridiplantae</taxon>
        <taxon>Streptophyta</taxon>
        <taxon>Embryophyta</taxon>
        <taxon>Tracheophyta</taxon>
        <taxon>Spermatophyta</taxon>
        <taxon>Magnoliopsida</taxon>
        <taxon>eudicotyledons</taxon>
        <taxon>Gunneridae</taxon>
        <taxon>Pentapetalae</taxon>
        <taxon>Saxifragales</taxon>
        <taxon>Altingiaceae</taxon>
        <taxon>Liquidambar</taxon>
    </lineage>
</organism>
<dbReference type="Gene3D" id="1.10.10.60">
    <property type="entry name" value="Homeodomain-like"/>
    <property type="match status" value="1"/>
</dbReference>
<comment type="caution">
    <text evidence="11">The sequence shown here is derived from an EMBL/GenBank/DDBJ whole genome shotgun (WGS) entry which is preliminary data.</text>
</comment>
<dbReference type="Pfam" id="PF05920">
    <property type="entry name" value="Homeobox_KN"/>
    <property type="match status" value="1"/>
</dbReference>
<evidence type="ECO:0000256" key="6">
    <source>
        <dbReference type="ARBA" id="ARBA00023163"/>
    </source>
</evidence>
<dbReference type="InterPro" id="IPR050224">
    <property type="entry name" value="TALE_homeobox"/>
</dbReference>
<evidence type="ECO:0000256" key="3">
    <source>
        <dbReference type="ARBA" id="ARBA00023015"/>
    </source>
</evidence>
<dbReference type="InterPro" id="IPR009057">
    <property type="entry name" value="Homeodomain-like_sf"/>
</dbReference>
<dbReference type="Pfam" id="PF07526">
    <property type="entry name" value="POX"/>
    <property type="match status" value="1"/>
</dbReference>
<comment type="similarity">
    <text evidence="2">Belongs to the TALE/BELL homeobox family.</text>
</comment>
<dbReference type="GO" id="GO:0006355">
    <property type="term" value="P:regulation of DNA-templated transcription"/>
    <property type="evidence" value="ECO:0007669"/>
    <property type="project" value="InterPro"/>
</dbReference>
<keyword evidence="3" id="KW-0805">Transcription regulation</keyword>
<dbReference type="CDD" id="cd00086">
    <property type="entry name" value="homeodomain"/>
    <property type="match status" value="1"/>
</dbReference>
<dbReference type="SMART" id="SM00574">
    <property type="entry name" value="POX"/>
    <property type="match status" value="1"/>
</dbReference>
<dbReference type="SMART" id="SM00389">
    <property type="entry name" value="HOX"/>
    <property type="match status" value="1"/>
</dbReference>
<evidence type="ECO:0000313" key="11">
    <source>
        <dbReference type="EMBL" id="KAK9269814.1"/>
    </source>
</evidence>
<evidence type="ECO:0000256" key="7">
    <source>
        <dbReference type="ARBA" id="ARBA00023242"/>
    </source>
</evidence>
<keyword evidence="5 8" id="KW-0371">Homeobox</keyword>
<dbReference type="PROSITE" id="PS50071">
    <property type="entry name" value="HOMEOBOX_2"/>
    <property type="match status" value="1"/>
</dbReference>
<dbReference type="AlphaFoldDB" id="A0AAP0NEI8"/>
<evidence type="ECO:0000256" key="9">
    <source>
        <dbReference type="SAM" id="MobiDB-lite"/>
    </source>
</evidence>
<evidence type="ECO:0000256" key="5">
    <source>
        <dbReference type="ARBA" id="ARBA00023155"/>
    </source>
</evidence>
<dbReference type="InterPro" id="IPR006563">
    <property type="entry name" value="POX_dom"/>
</dbReference>
<protein>
    <recommendedName>
        <fullName evidence="10">Homeobox domain-containing protein</fullName>
    </recommendedName>
</protein>
<keyword evidence="4 8" id="KW-0238">DNA-binding</keyword>
<evidence type="ECO:0000313" key="12">
    <source>
        <dbReference type="Proteomes" id="UP001415857"/>
    </source>
</evidence>
<dbReference type="InterPro" id="IPR008422">
    <property type="entry name" value="KN_HD"/>
</dbReference>
<feature type="domain" description="Homeobox" evidence="10">
    <location>
        <begin position="359"/>
        <end position="422"/>
    </location>
</feature>
<evidence type="ECO:0000256" key="1">
    <source>
        <dbReference type="ARBA" id="ARBA00004123"/>
    </source>
</evidence>
<proteinExistence type="inferred from homology"/>
<dbReference type="PANTHER" id="PTHR11850">
    <property type="entry name" value="HOMEOBOX PROTEIN TRANSCRIPTION FACTORS"/>
    <property type="match status" value="1"/>
</dbReference>
<dbReference type="Proteomes" id="UP001415857">
    <property type="component" value="Unassembled WGS sequence"/>
</dbReference>
<gene>
    <name evidence="11" type="ORF">L1049_025387</name>
</gene>
<dbReference type="InterPro" id="IPR001356">
    <property type="entry name" value="HD"/>
</dbReference>
<keyword evidence="7 8" id="KW-0539">Nucleus</keyword>
<keyword evidence="12" id="KW-1185">Reference proteome</keyword>
<feature type="DNA-binding region" description="Homeobox" evidence="8">
    <location>
        <begin position="361"/>
        <end position="423"/>
    </location>
</feature>
<reference evidence="11 12" key="1">
    <citation type="journal article" date="2024" name="Plant J.">
        <title>Genome sequences and population genomics reveal climatic adaptation and genomic divergence between two closely related sweetgum species.</title>
        <authorList>
            <person name="Xu W.Q."/>
            <person name="Ren C.Q."/>
            <person name="Zhang X.Y."/>
            <person name="Comes H.P."/>
            <person name="Liu X.H."/>
            <person name="Li Y.G."/>
            <person name="Kettle C.J."/>
            <person name="Jalonen R."/>
            <person name="Gaisberger H."/>
            <person name="Ma Y.Z."/>
            <person name="Qiu Y.X."/>
        </authorList>
    </citation>
    <scope>NUCLEOTIDE SEQUENCE [LARGE SCALE GENOMIC DNA]</scope>
    <source>
        <strain evidence="11">Hangzhou</strain>
    </source>
</reference>
<dbReference type="SUPFAM" id="SSF46689">
    <property type="entry name" value="Homeodomain-like"/>
    <property type="match status" value="1"/>
</dbReference>
<evidence type="ECO:0000256" key="2">
    <source>
        <dbReference type="ARBA" id="ARBA00006454"/>
    </source>
</evidence>
<dbReference type="EMBL" id="JBBPBK010000014">
    <property type="protein sequence ID" value="KAK9269814.1"/>
    <property type="molecule type" value="Genomic_DNA"/>
</dbReference>
<dbReference type="GO" id="GO:0003677">
    <property type="term" value="F:DNA binding"/>
    <property type="evidence" value="ECO:0007669"/>
    <property type="project" value="UniProtKB-UniRule"/>
</dbReference>
<evidence type="ECO:0000256" key="8">
    <source>
        <dbReference type="PROSITE-ProRule" id="PRU00108"/>
    </source>
</evidence>
<evidence type="ECO:0000256" key="4">
    <source>
        <dbReference type="ARBA" id="ARBA00023125"/>
    </source>
</evidence>
<feature type="compositionally biased region" description="Basic and acidic residues" evidence="9">
    <location>
        <begin position="482"/>
        <end position="493"/>
    </location>
</feature>
<dbReference type="GO" id="GO:0005634">
    <property type="term" value="C:nucleus"/>
    <property type="evidence" value="ECO:0007669"/>
    <property type="project" value="UniProtKB-SubCell"/>
</dbReference>
<comment type="subcellular location">
    <subcellularLocation>
        <location evidence="1 8">Nucleus</location>
    </subcellularLocation>
</comment>
<name>A0AAP0NEI8_LIQFO</name>
<keyword evidence="6" id="KW-0804">Transcription</keyword>
<evidence type="ECO:0000259" key="10">
    <source>
        <dbReference type="PROSITE" id="PS50071"/>
    </source>
</evidence>